<dbReference type="EMBL" id="JAWJZY010000001">
    <property type="protein sequence ID" value="MEE8657604.1"/>
    <property type="molecule type" value="Genomic_DNA"/>
</dbReference>
<keyword evidence="3" id="KW-1185">Reference proteome</keyword>
<proteinExistence type="predicted"/>
<evidence type="ECO:0000313" key="2">
    <source>
        <dbReference type="EMBL" id="MEE8657604.1"/>
    </source>
</evidence>
<dbReference type="RefSeq" id="WP_394818628.1">
    <property type="nucleotide sequence ID" value="NZ_JAWJZY010000001.1"/>
</dbReference>
<sequence length="98" mass="11063">MRDRPRIFDDMSGLAGGAFSALTGLREELKALVQNRVDEFLARLEVVRREEFDAMVQMASHSRMETERLARQVKLLEERLKAAEPHGSAPSKKKPASP</sequence>
<dbReference type="InterPro" id="IPR007475">
    <property type="entry name" value="UbiK"/>
</dbReference>
<dbReference type="Proteomes" id="UP001312908">
    <property type="component" value="Unassembled WGS sequence"/>
</dbReference>
<comment type="caution">
    <text evidence="2">The sequence shown here is derived from an EMBL/GenBank/DDBJ whole genome shotgun (WGS) entry which is preliminary data.</text>
</comment>
<reference evidence="2 3" key="1">
    <citation type="submission" date="2023-10" db="EMBL/GenBank/DDBJ databases">
        <title>Sorlinia euscelidii gen. nov., sp. nov., an acetic acid bacteria isolated from the gut of Euscelidius variegatus emitter.</title>
        <authorList>
            <person name="Michoud G."/>
            <person name="Marasco R."/>
            <person name="Seferji K."/>
            <person name="Gonella E."/>
            <person name="Garuglieri E."/>
            <person name="Alma A."/>
            <person name="Mapelli F."/>
            <person name="Borin S."/>
            <person name="Daffonchio D."/>
            <person name="Crotti E."/>
        </authorList>
    </citation>
    <scope>NUCLEOTIDE SEQUENCE [LARGE SCALE GENOMIC DNA]</scope>
    <source>
        <strain evidence="2 3">EV16P</strain>
    </source>
</reference>
<evidence type="ECO:0000256" key="1">
    <source>
        <dbReference type="SAM" id="MobiDB-lite"/>
    </source>
</evidence>
<dbReference type="Pfam" id="PF04380">
    <property type="entry name" value="BMFP"/>
    <property type="match status" value="1"/>
</dbReference>
<protein>
    <submittedName>
        <fullName evidence="2">Accessory factor UbiK family protein</fullName>
    </submittedName>
</protein>
<organism evidence="2 3">
    <name type="scientific">Sorlinia euscelidii</name>
    <dbReference type="NCBI Taxonomy" id="3081148"/>
    <lineage>
        <taxon>Bacteria</taxon>
        <taxon>Pseudomonadati</taxon>
        <taxon>Pseudomonadota</taxon>
        <taxon>Alphaproteobacteria</taxon>
        <taxon>Acetobacterales</taxon>
        <taxon>Acetobacteraceae</taxon>
        <taxon>Sorlinia</taxon>
    </lineage>
</organism>
<evidence type="ECO:0000313" key="3">
    <source>
        <dbReference type="Proteomes" id="UP001312908"/>
    </source>
</evidence>
<name>A0ABU7TYN2_9PROT</name>
<feature type="region of interest" description="Disordered" evidence="1">
    <location>
        <begin position="79"/>
        <end position="98"/>
    </location>
</feature>
<gene>
    <name evidence="2" type="primary">ubiK</name>
    <name evidence="2" type="ORF">DOFOFD_01035</name>
</gene>
<accession>A0ABU7TYN2</accession>